<sequence>MKVLTVYAHHDPKSFCHAVLQRFTAGLQEAGHTNTVIDLYADDFDPVSRDRDVPSYTSGNMPEVSMTRSRAAVVRFGQRRPTTSTGWA</sequence>
<dbReference type="InterPro" id="IPR029039">
    <property type="entry name" value="Flavoprotein-like_sf"/>
</dbReference>
<accession>A0A1H0LPA1</accession>
<reference evidence="4 5" key="1">
    <citation type="submission" date="2016-10" db="EMBL/GenBank/DDBJ databases">
        <authorList>
            <person name="de Groot N.N."/>
        </authorList>
    </citation>
    <scope>NUCLEOTIDE SEQUENCE [LARGE SCALE GENOMIC DNA]</scope>
    <source>
        <strain evidence="5">P4-7,KCTC 19426,CECT 7604</strain>
    </source>
</reference>
<evidence type="ECO:0000313" key="5">
    <source>
        <dbReference type="Proteomes" id="UP000198741"/>
    </source>
</evidence>
<dbReference type="RefSeq" id="WP_090475611.1">
    <property type="nucleotide sequence ID" value="NZ_LT629710.1"/>
</dbReference>
<evidence type="ECO:0000313" key="4">
    <source>
        <dbReference type="EMBL" id="SDO69816.1"/>
    </source>
</evidence>
<dbReference type="Gene3D" id="3.40.50.360">
    <property type="match status" value="1"/>
</dbReference>
<organism evidence="4 5">
    <name type="scientific">Nakamurella panacisegetis</name>
    <dbReference type="NCBI Taxonomy" id="1090615"/>
    <lineage>
        <taxon>Bacteria</taxon>
        <taxon>Bacillati</taxon>
        <taxon>Actinomycetota</taxon>
        <taxon>Actinomycetes</taxon>
        <taxon>Nakamurellales</taxon>
        <taxon>Nakamurellaceae</taxon>
        <taxon>Nakamurella</taxon>
    </lineage>
</organism>
<dbReference type="InterPro" id="IPR051545">
    <property type="entry name" value="NAD(P)H_dehydrogenase_qn"/>
</dbReference>
<comment type="similarity">
    <text evidence="1">Belongs to the NAD(P)H dehydrogenase (quinone) family.</text>
</comment>
<evidence type="ECO:0000256" key="1">
    <source>
        <dbReference type="ARBA" id="ARBA00006252"/>
    </source>
</evidence>
<dbReference type="SUPFAM" id="SSF52218">
    <property type="entry name" value="Flavoproteins"/>
    <property type="match status" value="1"/>
</dbReference>
<dbReference type="InterPro" id="IPR003680">
    <property type="entry name" value="Flavodoxin_fold"/>
</dbReference>
<proteinExistence type="inferred from homology"/>
<evidence type="ECO:0000256" key="2">
    <source>
        <dbReference type="ARBA" id="ARBA00023002"/>
    </source>
</evidence>
<dbReference type="GO" id="GO:0003955">
    <property type="term" value="F:NAD(P)H dehydrogenase (quinone) activity"/>
    <property type="evidence" value="ECO:0007669"/>
    <property type="project" value="TreeGrafter"/>
</dbReference>
<dbReference type="EMBL" id="LT629710">
    <property type="protein sequence ID" value="SDO69816.1"/>
    <property type="molecule type" value="Genomic_DNA"/>
</dbReference>
<dbReference type="Pfam" id="PF02525">
    <property type="entry name" value="Flavodoxin_2"/>
    <property type="match status" value="1"/>
</dbReference>
<dbReference type="Proteomes" id="UP000198741">
    <property type="component" value="Chromosome I"/>
</dbReference>
<evidence type="ECO:0000259" key="3">
    <source>
        <dbReference type="Pfam" id="PF02525"/>
    </source>
</evidence>
<keyword evidence="2" id="KW-0560">Oxidoreductase</keyword>
<keyword evidence="5" id="KW-1185">Reference proteome</keyword>
<dbReference type="PANTHER" id="PTHR10204">
    <property type="entry name" value="NAD P H OXIDOREDUCTASE-RELATED"/>
    <property type="match status" value="1"/>
</dbReference>
<dbReference type="OrthoDB" id="9798454at2"/>
<feature type="domain" description="Flavodoxin-like fold" evidence="3">
    <location>
        <begin position="1"/>
        <end position="59"/>
    </location>
</feature>
<dbReference type="STRING" id="1090615.SAMN04515671_1738"/>
<gene>
    <name evidence="4" type="ORF">SAMN04515671_1738</name>
</gene>
<protein>
    <submittedName>
        <fullName evidence="4">Flavodoxin-like fold</fullName>
    </submittedName>
</protein>
<name>A0A1H0LPA1_9ACTN</name>
<dbReference type="AlphaFoldDB" id="A0A1H0LPA1"/>
<dbReference type="PANTHER" id="PTHR10204:SF34">
    <property type="entry name" value="NAD(P)H DEHYDROGENASE [QUINONE] 1 ISOFORM 1"/>
    <property type="match status" value="1"/>
</dbReference>
<dbReference type="GO" id="GO:0005829">
    <property type="term" value="C:cytosol"/>
    <property type="evidence" value="ECO:0007669"/>
    <property type="project" value="TreeGrafter"/>
</dbReference>